<name>A0A517NXS3_9BACT</name>
<dbReference type="Proteomes" id="UP000319817">
    <property type="component" value="Chromosome"/>
</dbReference>
<keyword evidence="2" id="KW-1185">Reference proteome</keyword>
<dbReference type="SUPFAM" id="SSF158682">
    <property type="entry name" value="TerB-like"/>
    <property type="match status" value="1"/>
</dbReference>
<dbReference type="InterPro" id="IPR029024">
    <property type="entry name" value="TerB-like"/>
</dbReference>
<sequence>MSDQDSLHRRGMALEDEFFRRVDEKLGEDLRRKLKRDKDRERLAAATIFKDDELLDHLLDAGLDASTMAAFSLVPLLFVAWADGTVTVKERQLLLSEALHRGIKEQPRAFALLENWLHHRPPNSLWNLWLEYATAVKTHVNPQLGVILGDSIVYSAMKIADASRSGLIHRKVSKAEQAVIDEIRATVY</sequence>
<gene>
    <name evidence="1" type="ORF">K239x_39010</name>
</gene>
<reference evidence="1 2" key="1">
    <citation type="submission" date="2019-02" db="EMBL/GenBank/DDBJ databases">
        <title>Deep-cultivation of Planctomycetes and their phenomic and genomic characterization uncovers novel biology.</title>
        <authorList>
            <person name="Wiegand S."/>
            <person name="Jogler M."/>
            <person name="Boedeker C."/>
            <person name="Pinto D."/>
            <person name="Vollmers J."/>
            <person name="Rivas-Marin E."/>
            <person name="Kohn T."/>
            <person name="Peeters S.H."/>
            <person name="Heuer A."/>
            <person name="Rast P."/>
            <person name="Oberbeckmann S."/>
            <person name="Bunk B."/>
            <person name="Jeske O."/>
            <person name="Meyerdierks A."/>
            <person name="Storesund J.E."/>
            <person name="Kallscheuer N."/>
            <person name="Luecker S."/>
            <person name="Lage O.M."/>
            <person name="Pohl T."/>
            <person name="Merkel B.J."/>
            <person name="Hornburger P."/>
            <person name="Mueller R.-W."/>
            <person name="Bruemmer F."/>
            <person name="Labrenz M."/>
            <person name="Spormann A.M."/>
            <person name="Op den Camp H."/>
            <person name="Overmann J."/>
            <person name="Amann R."/>
            <person name="Jetten M.S.M."/>
            <person name="Mascher T."/>
            <person name="Medema M.H."/>
            <person name="Devos D.P."/>
            <person name="Kaster A.-K."/>
            <person name="Ovreas L."/>
            <person name="Rohde M."/>
            <person name="Galperin M.Y."/>
            <person name="Jogler C."/>
        </authorList>
    </citation>
    <scope>NUCLEOTIDE SEQUENCE [LARGE SCALE GENOMIC DNA]</scope>
    <source>
        <strain evidence="1 2">K23_9</strain>
    </source>
</reference>
<accession>A0A517NXS3</accession>
<dbReference type="EMBL" id="CP036526">
    <property type="protein sequence ID" value="QDT11899.1"/>
    <property type="molecule type" value="Genomic_DNA"/>
</dbReference>
<dbReference type="OrthoDB" id="5509086at2"/>
<protein>
    <submittedName>
        <fullName evidence="1">Uncharacterized protein</fullName>
    </submittedName>
</protein>
<dbReference type="AlphaFoldDB" id="A0A517NXS3"/>
<proteinExistence type="predicted"/>
<evidence type="ECO:0000313" key="1">
    <source>
        <dbReference type="EMBL" id="QDT11899.1"/>
    </source>
</evidence>
<evidence type="ECO:0000313" key="2">
    <source>
        <dbReference type="Proteomes" id="UP000319817"/>
    </source>
</evidence>
<organism evidence="1 2">
    <name type="scientific">Stieleria marina</name>
    <dbReference type="NCBI Taxonomy" id="1930275"/>
    <lineage>
        <taxon>Bacteria</taxon>
        <taxon>Pseudomonadati</taxon>
        <taxon>Planctomycetota</taxon>
        <taxon>Planctomycetia</taxon>
        <taxon>Pirellulales</taxon>
        <taxon>Pirellulaceae</taxon>
        <taxon>Stieleria</taxon>
    </lineage>
</organism>
<dbReference type="RefSeq" id="WP_145419660.1">
    <property type="nucleotide sequence ID" value="NZ_CP036526.1"/>
</dbReference>